<dbReference type="Gene3D" id="1.25.40.10">
    <property type="entry name" value="Tetratricopeptide repeat domain"/>
    <property type="match status" value="4"/>
</dbReference>
<dbReference type="RefSeq" id="WP_344809650.1">
    <property type="nucleotide sequence ID" value="NZ_BAABBO010000023.1"/>
</dbReference>
<feature type="compositionally biased region" description="Basic and acidic residues" evidence="2">
    <location>
        <begin position="891"/>
        <end position="904"/>
    </location>
</feature>
<comment type="caution">
    <text evidence="3">The sequence shown here is derived from an EMBL/GenBank/DDBJ whole genome shotgun (WGS) entry which is preliminary data.</text>
</comment>
<accession>A0ABP7QCR2</accession>
<proteinExistence type="predicted"/>
<organism evidence="3 4">
    <name type="scientific">Allohahella marinimesophila</name>
    <dbReference type="NCBI Taxonomy" id="1054972"/>
    <lineage>
        <taxon>Bacteria</taxon>
        <taxon>Pseudomonadati</taxon>
        <taxon>Pseudomonadota</taxon>
        <taxon>Gammaproteobacteria</taxon>
        <taxon>Oceanospirillales</taxon>
        <taxon>Hahellaceae</taxon>
        <taxon>Allohahella</taxon>
    </lineage>
</organism>
<name>A0ABP7QCR2_9GAMM</name>
<reference evidence="4" key="1">
    <citation type="journal article" date="2019" name="Int. J. Syst. Evol. Microbiol.">
        <title>The Global Catalogue of Microorganisms (GCM) 10K type strain sequencing project: providing services to taxonomists for standard genome sequencing and annotation.</title>
        <authorList>
            <consortium name="The Broad Institute Genomics Platform"/>
            <consortium name="The Broad Institute Genome Sequencing Center for Infectious Disease"/>
            <person name="Wu L."/>
            <person name="Ma J."/>
        </authorList>
    </citation>
    <scope>NUCLEOTIDE SEQUENCE [LARGE SCALE GENOMIC DNA]</scope>
    <source>
        <strain evidence="4">JCM 17555</strain>
    </source>
</reference>
<dbReference type="Proteomes" id="UP001501337">
    <property type="component" value="Unassembled WGS sequence"/>
</dbReference>
<dbReference type="SMART" id="SM00028">
    <property type="entry name" value="TPR"/>
    <property type="match status" value="13"/>
</dbReference>
<gene>
    <name evidence="3" type="ORF">GCM10022278_39400</name>
</gene>
<evidence type="ECO:0000313" key="3">
    <source>
        <dbReference type="EMBL" id="GAA3978953.1"/>
    </source>
</evidence>
<dbReference type="PROSITE" id="PS50005">
    <property type="entry name" value="TPR"/>
    <property type="match status" value="1"/>
</dbReference>
<keyword evidence="4" id="KW-1185">Reference proteome</keyword>
<evidence type="ECO:0000313" key="4">
    <source>
        <dbReference type="Proteomes" id="UP001501337"/>
    </source>
</evidence>
<protein>
    <submittedName>
        <fullName evidence="3">Tetratricopeptide repeat protein</fullName>
    </submittedName>
</protein>
<dbReference type="Pfam" id="PF13432">
    <property type="entry name" value="TPR_16"/>
    <property type="match status" value="1"/>
</dbReference>
<sequence>MKHKYDERNFTARVYGHTAGRRALKVCLASFLILVFAGCESNEEKALKRAQIQFSSHIDQASFFMNQGQLKAAMLEAQNARKLLPAEPEPYLLMADALLTTGDARQALQVYQEILGSDEAKAQPGVVKIEATQADMNTARLGMASTQMLLGDINAATQALDELQEPSAEQQAAALVLRGNLALARRELTDAEAFYRQAMEQDAASIDAYIGLSKVSFIKEDMGAANEAITKAETIQAESSELWLWKAQLAAAQNRFAEAETAYIKALEKIGQYDVMTMQKFQTISQLVEALRAQSKFAEAFTYQEILDKSGPGNIRSNYEQALEAIQANDLDKAEGLLLSILESAPGHKQAGIMLGIVKFQQGEWAMADMYLSQYGGDNVNDVVSRVMAETKLHMKEPEAAKALMSGLPQETSDNLSIFGMAEIATGNLTAGIEALKKALALDEGNVGILEQLTKALLREGKPDEALEALEQAIVRAPNQEKIRSMIVAVHASQKDWSKAEKAIAAWKRRSPDSALAFNAEGALLMQQDKKQDAIRAFEKAKKSNEKLATPYFNLIRLYLSQEEDALALAEARAGVQNMPANMMMIRSYLDLSSRQEKLEDGIEFLRTVAEQNSAAAPSLVLAEYYGRTNQFKDARGFLNRARESGADPSAVEGLELLLAETEIPLLIQAKRLDQARKLADSVGSSFPSSPEAQLLRAKVELSAGDEKAGFDQLSRINRKYPQQPIAFEFLGDYYFSKENFEKAVGVYQKAWLRAPSQTLAIKMHRALREANSTVKSLEPLKQWLEINPDSPQASTLLAMGYQAAGMNDEAIELYEKIRQSRPADAVALNNLAWLYYERKDERALEAAAEAYRLRPDNSAIADTYALVLLQQTDETAKAIEILEKAVEAEPENEELKKHLEDARAASAKSS</sequence>
<evidence type="ECO:0000256" key="2">
    <source>
        <dbReference type="SAM" id="MobiDB-lite"/>
    </source>
</evidence>
<dbReference type="EMBL" id="BAABBO010000023">
    <property type="protein sequence ID" value="GAA3978953.1"/>
    <property type="molecule type" value="Genomic_DNA"/>
</dbReference>
<dbReference type="PANTHER" id="PTHR12558:SF13">
    <property type="entry name" value="CELL DIVISION CYCLE PROTEIN 27 HOMOLOG"/>
    <property type="match status" value="1"/>
</dbReference>
<feature type="repeat" description="TPR" evidence="1">
    <location>
        <begin position="725"/>
        <end position="758"/>
    </location>
</feature>
<dbReference type="InterPro" id="IPR011990">
    <property type="entry name" value="TPR-like_helical_dom_sf"/>
</dbReference>
<dbReference type="PANTHER" id="PTHR12558">
    <property type="entry name" value="CELL DIVISION CYCLE 16,23,27"/>
    <property type="match status" value="1"/>
</dbReference>
<keyword evidence="1" id="KW-0802">TPR repeat</keyword>
<feature type="region of interest" description="Disordered" evidence="2">
    <location>
        <begin position="891"/>
        <end position="911"/>
    </location>
</feature>
<dbReference type="InterPro" id="IPR019734">
    <property type="entry name" value="TPR_rpt"/>
</dbReference>
<dbReference type="Pfam" id="PF14559">
    <property type="entry name" value="TPR_19"/>
    <property type="match status" value="1"/>
</dbReference>
<evidence type="ECO:0000256" key="1">
    <source>
        <dbReference type="PROSITE-ProRule" id="PRU00339"/>
    </source>
</evidence>
<dbReference type="SUPFAM" id="SSF48452">
    <property type="entry name" value="TPR-like"/>
    <property type="match status" value="4"/>
</dbReference>